<protein>
    <submittedName>
        <fullName evidence="2">Copper ion binding protein</fullName>
    </submittedName>
</protein>
<feature type="domain" description="HMA" evidence="1">
    <location>
        <begin position="2"/>
        <end position="64"/>
    </location>
</feature>
<dbReference type="Pfam" id="PF00403">
    <property type="entry name" value="HMA"/>
    <property type="match status" value="1"/>
</dbReference>
<reference evidence="2 3" key="1">
    <citation type="submission" date="2015-09" db="EMBL/GenBank/DDBJ databases">
        <authorList>
            <consortium name="Pathogen Informatics"/>
        </authorList>
    </citation>
    <scope>NUCLEOTIDE SEQUENCE [LARGE SCALE GENOMIC DNA]</scope>
    <source>
        <strain evidence="2 3">2789STDY5834858</strain>
    </source>
</reference>
<dbReference type="InterPro" id="IPR006121">
    <property type="entry name" value="HMA_dom"/>
</dbReference>
<comment type="caution">
    <text evidence="2">The sequence shown here is derived from an EMBL/GenBank/DDBJ whole genome shotgun (WGS) entry which is preliminary data.</text>
</comment>
<keyword evidence="3" id="KW-1185">Reference proteome</keyword>
<dbReference type="PROSITE" id="PS50846">
    <property type="entry name" value="HMA_2"/>
    <property type="match status" value="1"/>
</dbReference>
<sequence>MSKIILEIDGMAGTHCINHVRNTLLELDGVDKVSEVEIGSAVLYGEISEDEIREALEEEGFELLNID</sequence>
<name>A0ABM9URW1_SARVE</name>
<accession>A0ABM9URW1</accession>
<proteinExistence type="predicted"/>
<dbReference type="SUPFAM" id="SSF55008">
    <property type="entry name" value="HMA, heavy metal-associated domain"/>
    <property type="match status" value="1"/>
</dbReference>
<dbReference type="Proteomes" id="UP000095488">
    <property type="component" value="Unassembled WGS sequence"/>
</dbReference>
<evidence type="ECO:0000313" key="2">
    <source>
        <dbReference type="EMBL" id="CUO02972.1"/>
    </source>
</evidence>
<dbReference type="EMBL" id="CYZR01000005">
    <property type="protein sequence ID" value="CUO02972.1"/>
    <property type="molecule type" value="Genomic_DNA"/>
</dbReference>
<dbReference type="InterPro" id="IPR036163">
    <property type="entry name" value="HMA_dom_sf"/>
</dbReference>
<dbReference type="Gene3D" id="3.30.70.100">
    <property type="match status" value="1"/>
</dbReference>
<evidence type="ECO:0000259" key="1">
    <source>
        <dbReference type="PROSITE" id="PS50846"/>
    </source>
</evidence>
<organism evidence="2 3">
    <name type="scientific">Sarcina ventriculi</name>
    <name type="common">Clostridium ventriculi</name>
    <dbReference type="NCBI Taxonomy" id="1267"/>
    <lineage>
        <taxon>Bacteria</taxon>
        <taxon>Bacillati</taxon>
        <taxon>Bacillota</taxon>
        <taxon>Clostridia</taxon>
        <taxon>Eubacteriales</taxon>
        <taxon>Clostridiaceae</taxon>
        <taxon>Sarcina</taxon>
    </lineage>
</organism>
<dbReference type="RefSeq" id="WP_055259496.1">
    <property type="nucleotide sequence ID" value="NZ_BCMV01000008.1"/>
</dbReference>
<dbReference type="CDD" id="cd00371">
    <property type="entry name" value="HMA"/>
    <property type="match status" value="1"/>
</dbReference>
<gene>
    <name evidence="2" type="ORF">ERS852473_01712</name>
</gene>
<evidence type="ECO:0000313" key="3">
    <source>
        <dbReference type="Proteomes" id="UP000095488"/>
    </source>
</evidence>